<organism evidence="1 2">
    <name type="scientific">Vermiconidia calcicola</name>
    <dbReference type="NCBI Taxonomy" id="1690605"/>
    <lineage>
        <taxon>Eukaryota</taxon>
        <taxon>Fungi</taxon>
        <taxon>Dikarya</taxon>
        <taxon>Ascomycota</taxon>
        <taxon>Pezizomycotina</taxon>
        <taxon>Dothideomycetes</taxon>
        <taxon>Dothideomycetidae</taxon>
        <taxon>Mycosphaerellales</taxon>
        <taxon>Extremaceae</taxon>
        <taxon>Vermiconidia</taxon>
    </lineage>
</organism>
<evidence type="ECO:0000313" key="1">
    <source>
        <dbReference type="EMBL" id="KAK3691783.1"/>
    </source>
</evidence>
<dbReference type="Proteomes" id="UP001281147">
    <property type="component" value="Unassembled WGS sequence"/>
</dbReference>
<protein>
    <submittedName>
        <fullName evidence="1">Uncharacterized protein</fullName>
    </submittedName>
</protein>
<accession>A0ACC3MH45</accession>
<gene>
    <name evidence="1" type="ORF">LTR37_018441</name>
</gene>
<reference evidence="1" key="1">
    <citation type="submission" date="2023-07" db="EMBL/GenBank/DDBJ databases">
        <title>Black Yeasts Isolated from many extreme environments.</title>
        <authorList>
            <person name="Coleine C."/>
            <person name="Stajich J.E."/>
            <person name="Selbmann L."/>
        </authorList>
    </citation>
    <scope>NUCLEOTIDE SEQUENCE</scope>
    <source>
        <strain evidence="1">CCFEE 5714</strain>
    </source>
</reference>
<name>A0ACC3MH45_9PEZI</name>
<proteinExistence type="predicted"/>
<evidence type="ECO:0000313" key="2">
    <source>
        <dbReference type="Proteomes" id="UP001281147"/>
    </source>
</evidence>
<comment type="caution">
    <text evidence="1">The sequence shown here is derived from an EMBL/GenBank/DDBJ whole genome shotgun (WGS) entry which is preliminary data.</text>
</comment>
<sequence>MAFDRRNRYHQPPSTPNEDRSNNSDRRRDRRDSRHRPSQQQQPYGPDDRSRSQQQGSGRQRDGSRSRSRRGDHYRPQNEARGNRSNTNRQINPLNAPLNDASMGGSQRVRRANDAAPRPGDNDASMHDGPPPSVANDAASRPVNGSGGVQNGMNAVASFQPVPSVEMKSAVRTPDDADWEVGRPSPPLNAPTGPRGLRHDQPQNGFAARQDDEEYPITPEGRQPPIHVDGRTIRAPTKVSGPQGGRGHTMDTENRPGLKRKRSDSLPTQDAAFREHRSNMPPPPRRPAQLPPAARNAGFIDPYTAVDIAAGRKEVGSGVPDPRQAPEYNHDLNEPPSKAKQLIRDFFDGIQDLELTREDVDALYFEGMSRQRLENNVAWLNVLGAHNNAPLYNVSYLPAEYDAANKMEVIDNLRPGDIFKSPITESLHDGSVALEDKNRMNSNQGAGIVKNRTCLCISPGRNEIEARSFTAFGNTGKPPNGSKEKFVRVVHMKNATAAEKYDDGIRVVAFDGPPGLLPKKSFMQFERPVPVNPQSGLVKKVAELRTEDYKPMADLMGLGKDHEFRKKGEWLVDAAARESNEEIRKERYWKKE</sequence>
<dbReference type="EMBL" id="JAUTXU010000257">
    <property type="protein sequence ID" value="KAK3691783.1"/>
    <property type="molecule type" value="Genomic_DNA"/>
</dbReference>
<keyword evidence="2" id="KW-1185">Reference proteome</keyword>